<evidence type="ECO:0000313" key="2">
    <source>
        <dbReference type="EMBL" id="RKK86033.1"/>
    </source>
</evidence>
<protein>
    <submittedName>
        <fullName evidence="2">Uncharacterized protein</fullName>
    </submittedName>
</protein>
<gene>
    <name evidence="2" type="ORF">BFJ68_g17171</name>
</gene>
<dbReference type="VEuPathDB" id="FungiDB:FOC4_g10000051"/>
<dbReference type="VEuPathDB" id="FungiDB:FOMG_19007"/>
<dbReference type="AlphaFoldDB" id="A0A420P0I4"/>
<name>A0A420P0I4_FUSOX</name>
<dbReference type="VEuPathDB" id="FungiDB:FOXG_04692"/>
<reference evidence="2 3" key="1">
    <citation type="journal article" date="2018" name="Sci. Rep.">
        <title>Characterisation of pathogen-specific regions and novel effector candidates in Fusarium oxysporum f. sp. cepae.</title>
        <authorList>
            <person name="Armitage A.D."/>
            <person name="Taylor A."/>
            <person name="Sobczyk M.K."/>
            <person name="Baxter L."/>
            <person name="Greenfield B.P."/>
            <person name="Bates H.J."/>
            <person name="Wilson F."/>
            <person name="Jackson A.C."/>
            <person name="Ott S."/>
            <person name="Harrison R.J."/>
            <person name="Clarkson J.P."/>
        </authorList>
    </citation>
    <scope>NUCLEOTIDE SEQUENCE [LARGE SCALE GENOMIC DNA]</scope>
    <source>
        <strain evidence="2 3">Fo_A28</strain>
    </source>
</reference>
<evidence type="ECO:0000256" key="1">
    <source>
        <dbReference type="SAM" id="MobiDB-lite"/>
    </source>
</evidence>
<feature type="compositionally biased region" description="Basic and acidic residues" evidence="1">
    <location>
        <begin position="66"/>
        <end position="76"/>
    </location>
</feature>
<proteinExistence type="predicted"/>
<dbReference type="Proteomes" id="UP000285860">
    <property type="component" value="Unassembled WGS sequence"/>
</dbReference>
<evidence type="ECO:0000313" key="3">
    <source>
        <dbReference type="Proteomes" id="UP000285860"/>
    </source>
</evidence>
<feature type="compositionally biased region" description="Low complexity" evidence="1">
    <location>
        <begin position="49"/>
        <end position="65"/>
    </location>
</feature>
<dbReference type="EMBL" id="MRCY01000448">
    <property type="protein sequence ID" value="RKK86033.1"/>
    <property type="molecule type" value="Genomic_DNA"/>
</dbReference>
<feature type="compositionally biased region" description="Acidic residues" evidence="1">
    <location>
        <begin position="137"/>
        <end position="155"/>
    </location>
</feature>
<dbReference type="VEuPathDB" id="FungiDB:FOC1_g10000535"/>
<comment type="caution">
    <text evidence="2">The sequence shown here is derived from an EMBL/GenBank/DDBJ whole genome shotgun (WGS) entry which is preliminary data.</text>
</comment>
<feature type="region of interest" description="Disordered" evidence="1">
    <location>
        <begin position="129"/>
        <end position="155"/>
    </location>
</feature>
<organism evidence="2 3">
    <name type="scientific">Fusarium oxysporum</name>
    <name type="common">Fusarium vascular wilt</name>
    <dbReference type="NCBI Taxonomy" id="5507"/>
    <lineage>
        <taxon>Eukaryota</taxon>
        <taxon>Fungi</taxon>
        <taxon>Dikarya</taxon>
        <taxon>Ascomycota</taxon>
        <taxon>Pezizomycotina</taxon>
        <taxon>Sordariomycetes</taxon>
        <taxon>Hypocreomycetidae</taxon>
        <taxon>Hypocreales</taxon>
        <taxon>Nectriaceae</taxon>
        <taxon>Fusarium</taxon>
        <taxon>Fusarium oxysporum species complex</taxon>
    </lineage>
</organism>
<sequence length="348" mass="38785">MHDHTPAHGKKASQHTSATPLWRACKLQTYFTAKGLIDYFVVGEEERPSSSSSSPAGGGEPAPSQEEGKLFGDLKADVDQASRDLDSRAEIVQGVEASRADRVPWLVRTGFAAHLRGLRDSEILSSYALPRSIDPDGYGEDEDSDVGDVEDDDDDDDVRADLSRILAAADSTLRDAYASCSDTSPDGKMTQHRAKRLSNFRGGENDMSSANASKFREYKNESSLKSYFRIAKQLLAYYYRVVFRDDGHFSREGNAQVLPRDVIESTSWQQKAMQGIVNALRKQDKTSRDRSGGCGDEEERDVELKRAIRTFYISLICQTVGSRPFRSAVLSFCAMLSRKRNRTRQRDG</sequence>
<feature type="region of interest" description="Disordered" evidence="1">
    <location>
        <begin position="46"/>
        <end position="76"/>
    </location>
</feature>
<accession>A0A420P0I4</accession>
<dbReference type="VEuPathDB" id="FungiDB:HZS61_011461"/>